<keyword evidence="1" id="KW-0812">Transmembrane</keyword>
<accession>A0A0S3EZY9</accession>
<gene>
    <name evidence="2" type="ORF">ATN00_12340</name>
</gene>
<keyword evidence="3" id="KW-1185">Reference proteome</keyword>
<feature type="transmembrane region" description="Helical" evidence="1">
    <location>
        <begin position="20"/>
        <end position="39"/>
    </location>
</feature>
<reference evidence="2 3" key="1">
    <citation type="submission" date="2015-11" db="EMBL/GenBank/DDBJ databases">
        <title>A Two-component Flavoprotein Monooxygenase System MeaXY Responsible for para-Hydroxylation of 2-Methyl-6-ethylaniline and 2,6-Diethylaniline in Sphingobium baderi DE-13.</title>
        <authorList>
            <person name="Cheng M."/>
            <person name="Meng Q."/>
            <person name="Yang Y."/>
            <person name="Chu C."/>
            <person name="Yan X."/>
            <person name="He J."/>
            <person name="Li S."/>
        </authorList>
    </citation>
    <scope>NUCLEOTIDE SEQUENCE [LARGE SCALE GENOMIC DNA]</scope>
    <source>
        <strain evidence="2 3">DE-13</strain>
    </source>
</reference>
<evidence type="ECO:0000313" key="2">
    <source>
        <dbReference type="EMBL" id="ALR20973.1"/>
    </source>
</evidence>
<dbReference type="STRING" id="1332080.ATN00_12340"/>
<name>A0A0S3EZY9_9SPHN</name>
<dbReference type="Proteomes" id="UP000056968">
    <property type="component" value="Chromosome"/>
</dbReference>
<keyword evidence="1" id="KW-1133">Transmembrane helix</keyword>
<evidence type="ECO:0000313" key="3">
    <source>
        <dbReference type="Proteomes" id="UP000056968"/>
    </source>
</evidence>
<protein>
    <submittedName>
        <fullName evidence="2">Uncharacterized protein</fullName>
    </submittedName>
</protein>
<evidence type="ECO:0000256" key="1">
    <source>
        <dbReference type="SAM" id="Phobius"/>
    </source>
</evidence>
<dbReference type="EMBL" id="CP013264">
    <property type="protein sequence ID" value="ALR20973.1"/>
    <property type="molecule type" value="Genomic_DNA"/>
</dbReference>
<sequence length="168" mass="18130">MQAPDGITEDHERNSRRANPWPLVLLAALLGAGLTGLLGGQAPSIRQASTPAVDLRVQTPERLRSGMVFETIIEVTPVRPVTDLVVAISDGLWREMTINTMIPAAGEESHRQGYHRFSFGPARPGETVRLKIDGQINPPLFAGTSGEIAAYDGERRLTGVSVDVKVLP</sequence>
<dbReference type="OrthoDB" id="7909078at2"/>
<keyword evidence="1" id="KW-0472">Membrane</keyword>
<proteinExistence type="predicted"/>
<dbReference type="RefSeq" id="WP_062064994.1">
    <property type="nucleotide sequence ID" value="NZ_CP013264.1"/>
</dbReference>
<organism evidence="2 3">
    <name type="scientific">Sphingobium baderi</name>
    <dbReference type="NCBI Taxonomy" id="1332080"/>
    <lineage>
        <taxon>Bacteria</taxon>
        <taxon>Pseudomonadati</taxon>
        <taxon>Pseudomonadota</taxon>
        <taxon>Alphaproteobacteria</taxon>
        <taxon>Sphingomonadales</taxon>
        <taxon>Sphingomonadaceae</taxon>
        <taxon>Sphingobium</taxon>
    </lineage>
</organism>
<dbReference type="KEGG" id="sbd:ATN00_12340"/>
<dbReference type="AlphaFoldDB" id="A0A0S3EZY9"/>